<feature type="non-terminal residue" evidence="1">
    <location>
        <position position="1"/>
    </location>
</feature>
<dbReference type="InterPro" id="IPR036388">
    <property type="entry name" value="WH-like_DNA-bd_sf"/>
</dbReference>
<name>A0A9D2SZN5_9FIRM</name>
<gene>
    <name evidence="1" type="ORF">H9701_01570</name>
</gene>
<dbReference type="Proteomes" id="UP000823882">
    <property type="component" value="Unassembled WGS sequence"/>
</dbReference>
<protein>
    <submittedName>
        <fullName evidence="1">Uncharacterized protein</fullName>
    </submittedName>
</protein>
<dbReference type="InterPro" id="IPR036421">
    <property type="entry name" value="Fe_dep_repressor_sf"/>
</dbReference>
<dbReference type="GO" id="GO:0046983">
    <property type="term" value="F:protein dimerization activity"/>
    <property type="evidence" value="ECO:0007669"/>
    <property type="project" value="InterPro"/>
</dbReference>
<comment type="caution">
    <text evidence="1">The sequence shown here is derived from an EMBL/GenBank/DDBJ whole genome shotgun (WGS) entry which is preliminary data.</text>
</comment>
<dbReference type="SUPFAM" id="SSF47979">
    <property type="entry name" value="Iron-dependent repressor protein, dimerization domain"/>
    <property type="match status" value="1"/>
</dbReference>
<dbReference type="EMBL" id="DWWJ01000027">
    <property type="protein sequence ID" value="HJC40229.1"/>
    <property type="molecule type" value="Genomic_DNA"/>
</dbReference>
<evidence type="ECO:0000313" key="1">
    <source>
        <dbReference type="EMBL" id="HJC40229.1"/>
    </source>
</evidence>
<reference evidence="1" key="1">
    <citation type="journal article" date="2021" name="PeerJ">
        <title>Extensive microbial diversity within the chicken gut microbiome revealed by metagenomics and culture.</title>
        <authorList>
            <person name="Gilroy R."/>
            <person name="Ravi A."/>
            <person name="Getino M."/>
            <person name="Pursley I."/>
            <person name="Horton D.L."/>
            <person name="Alikhan N.F."/>
            <person name="Baker D."/>
            <person name="Gharbi K."/>
            <person name="Hall N."/>
            <person name="Watson M."/>
            <person name="Adriaenssens E.M."/>
            <person name="Foster-Nyarko E."/>
            <person name="Jarju S."/>
            <person name="Secka A."/>
            <person name="Antonio M."/>
            <person name="Oren A."/>
            <person name="Chaudhuri R.R."/>
            <person name="La Ragione R."/>
            <person name="Hildebrand F."/>
            <person name="Pallen M.J."/>
        </authorList>
    </citation>
    <scope>NUCLEOTIDE SEQUENCE</scope>
    <source>
        <strain evidence="1">CHK186-1790</strain>
    </source>
</reference>
<accession>A0A9D2SZN5</accession>
<dbReference type="AlphaFoldDB" id="A0A9D2SZN5"/>
<reference evidence="1" key="2">
    <citation type="submission" date="2021-04" db="EMBL/GenBank/DDBJ databases">
        <authorList>
            <person name="Gilroy R."/>
        </authorList>
    </citation>
    <scope>NUCLEOTIDE SEQUENCE</scope>
    <source>
        <strain evidence="1">CHK186-1790</strain>
    </source>
</reference>
<dbReference type="GO" id="GO:0046914">
    <property type="term" value="F:transition metal ion binding"/>
    <property type="evidence" value="ECO:0007669"/>
    <property type="project" value="InterPro"/>
</dbReference>
<sequence>VQLTDRGIWSANQLYTKCMLLETFLLEELCVEPETAQRDAVACLCALSEESVEQIVCRVLETPVILRASGE</sequence>
<organism evidence="1 2">
    <name type="scientific">Candidatus Intestinimonas pullistercoris</name>
    <dbReference type="NCBI Taxonomy" id="2838623"/>
    <lineage>
        <taxon>Bacteria</taxon>
        <taxon>Bacillati</taxon>
        <taxon>Bacillota</taxon>
        <taxon>Clostridia</taxon>
        <taxon>Eubacteriales</taxon>
        <taxon>Intestinimonas</taxon>
    </lineage>
</organism>
<proteinExistence type="predicted"/>
<evidence type="ECO:0000313" key="2">
    <source>
        <dbReference type="Proteomes" id="UP000823882"/>
    </source>
</evidence>
<dbReference type="Gene3D" id="1.10.10.10">
    <property type="entry name" value="Winged helix-like DNA-binding domain superfamily/Winged helix DNA-binding domain"/>
    <property type="match status" value="1"/>
</dbReference>